<dbReference type="PRINTS" id="PR00080">
    <property type="entry name" value="SDRFAMILY"/>
</dbReference>
<dbReference type="Gene3D" id="3.40.50.720">
    <property type="entry name" value="NAD(P)-binding Rossmann-like Domain"/>
    <property type="match status" value="1"/>
</dbReference>
<evidence type="ECO:0000313" key="6">
    <source>
        <dbReference type="Proteomes" id="UP000242814"/>
    </source>
</evidence>
<evidence type="ECO:0000256" key="3">
    <source>
        <dbReference type="ARBA" id="ARBA00023002"/>
    </source>
</evidence>
<dbReference type="InterPro" id="IPR036291">
    <property type="entry name" value="NAD(P)-bd_dom_sf"/>
</dbReference>
<dbReference type="EMBL" id="LZYO01000432">
    <property type="protein sequence ID" value="ODH13708.1"/>
    <property type="molecule type" value="Genomic_DNA"/>
</dbReference>
<reference evidence="5 6" key="1">
    <citation type="submission" date="2016-06" db="EMBL/GenBank/DDBJ databases">
        <authorList>
            <person name="Kjaerup R.B."/>
            <person name="Dalgaard T.S."/>
            <person name="Juul-Madsen H.R."/>
        </authorList>
    </citation>
    <scope>NUCLEOTIDE SEQUENCE [LARGE SCALE GENOMIC DNA]</scope>
    <source>
        <strain evidence="5 6">Pb300</strain>
    </source>
</reference>
<dbReference type="VEuPathDB" id="FungiDB:PABG_00308"/>
<dbReference type="AlphaFoldDB" id="A0A1D2J5W7"/>
<dbReference type="VEuPathDB" id="FungiDB:PADG_02718"/>
<dbReference type="GO" id="GO:0016491">
    <property type="term" value="F:oxidoreductase activity"/>
    <property type="evidence" value="ECO:0007669"/>
    <property type="project" value="UniProtKB-KW"/>
</dbReference>
<evidence type="ECO:0008006" key="7">
    <source>
        <dbReference type="Google" id="ProtNLM"/>
    </source>
</evidence>
<evidence type="ECO:0000256" key="1">
    <source>
        <dbReference type="ARBA" id="ARBA00006484"/>
    </source>
</evidence>
<comment type="similarity">
    <text evidence="1 4">Belongs to the short-chain dehydrogenases/reductases (SDR) family.</text>
</comment>
<name>A0A1D2J5W7_PARBR</name>
<keyword evidence="3" id="KW-0560">Oxidoreductase</keyword>
<organism evidence="5 6">
    <name type="scientific">Paracoccidioides brasiliensis</name>
    <dbReference type="NCBI Taxonomy" id="121759"/>
    <lineage>
        <taxon>Eukaryota</taxon>
        <taxon>Fungi</taxon>
        <taxon>Dikarya</taxon>
        <taxon>Ascomycota</taxon>
        <taxon>Pezizomycotina</taxon>
        <taxon>Eurotiomycetes</taxon>
        <taxon>Eurotiomycetidae</taxon>
        <taxon>Onygenales</taxon>
        <taxon>Ajellomycetaceae</taxon>
        <taxon>Paracoccidioides</taxon>
    </lineage>
</organism>
<comment type="caution">
    <text evidence="5">The sequence shown here is derived from an EMBL/GenBank/DDBJ whole genome shotgun (WGS) entry which is preliminary data.</text>
</comment>
<keyword evidence="2" id="KW-0521">NADP</keyword>
<protein>
    <recommendedName>
        <fullName evidence="7">Oxidoreductase</fullName>
    </recommendedName>
</protein>
<dbReference type="PRINTS" id="PR00081">
    <property type="entry name" value="GDHRDH"/>
</dbReference>
<evidence type="ECO:0000256" key="2">
    <source>
        <dbReference type="ARBA" id="ARBA00022857"/>
    </source>
</evidence>
<gene>
    <name evidence="5" type="ORF">ACO22_06983</name>
</gene>
<sequence length="367" mass="39768">MTSHSKFGAQTTATEVTKAFSDQIKGLTVLITGANHNGIGGSTAMTIAQHAPACIIITGRTQEKLDAMVKDLNTSFPEVQVVPAIVDLSSQRSVREAAAEISKAVEAIDVVINNAGVMAIPEREINEDGFEMHLATNHIGNFLLTNLLMDKIRLAAIKRPGVTRIVNVSSVGFDLSAFRFQDYNFDGHPVGEDEVGLPGPLVAYSLPTERVDHYMSLIAYGQSKTANVLFITYLAKHLAGYGISSFVIHPGAIQTELGRHLTPTTLAEIASAIPGWKTRDQGAATSVVAAFDPALKGTHSWIHGLIDSLPLKFEEEERFVIRRAIDHSGAYLIDCQISSAPAYATDPEKAEKLWKLTESFVGQEFRL</sequence>
<evidence type="ECO:0000313" key="5">
    <source>
        <dbReference type="EMBL" id="ODH13708.1"/>
    </source>
</evidence>
<dbReference type="InterPro" id="IPR002347">
    <property type="entry name" value="SDR_fam"/>
</dbReference>
<evidence type="ECO:0000256" key="4">
    <source>
        <dbReference type="RuleBase" id="RU000363"/>
    </source>
</evidence>
<dbReference type="PANTHER" id="PTHR24320">
    <property type="entry name" value="RETINOL DEHYDROGENASE"/>
    <property type="match status" value="1"/>
</dbReference>
<dbReference type="Proteomes" id="UP000242814">
    <property type="component" value="Unassembled WGS sequence"/>
</dbReference>
<dbReference type="Pfam" id="PF00106">
    <property type="entry name" value="adh_short"/>
    <property type="match status" value="1"/>
</dbReference>
<accession>A0A1D2J5W7</accession>
<dbReference type="SUPFAM" id="SSF51735">
    <property type="entry name" value="NAD(P)-binding Rossmann-fold domains"/>
    <property type="match status" value="1"/>
</dbReference>
<proteinExistence type="inferred from homology"/>
<dbReference type="PANTHER" id="PTHR24320:SF283">
    <property type="entry name" value="RETINOL DEHYDROGENASE 11"/>
    <property type="match status" value="1"/>
</dbReference>